<sequence length="867" mass="92737">MPAADRLSRAERLLTEVMADPRGALAAADELVAERGNDEAATVALRVRALALRAVGDLTSALATLRKAVALAVELGTARRAAEARMSLVVLLAEVGSLEGALAEADAAARHLDGIDASRLEAQRGLVLQRAGRSTEALDSYALALPAIEAAGDVVWEARLLGNRGALFAYHGRFEEARVDLERSISLARRNGLFMQLQGSLQNLGFAAMRAGDLPRALQLYDESAAIRDRFGLASAGEELDRADALLLAGLSEEAVAAARDALTEILARGFSVDVPEARLMLARALLVAGDAEGARRHATEARQEFDQQGRKPWSRLAQVMEVRSRWEAGERTPQLLDSARSAGDDAIESGWQVAAAEARLVAGRVALALEQWDAADEILGQVAARRDKGPATIRVNGWHAEAFRRHLRGDRPGTFEALREGLHALSEDIAAYGATDLRASAATRGTELARLGVQLCAEDESAEGVLEWSESWRAGALRQRPVRPPSDEELAADLAALRRVVGEIHDLGLADQDTEELFAERERLEKAVRDRSRHARGSYAAPPPFDLGQLTSALGKRAFVEYLRDGDDLLAVSLVDGEARLHRLGQYLDTTRELESLRFALNRLARGTGSPILLETAADTRRYAADMLEALLLQPLHDRIGDRELVVVPTGILHALPWAVLPSCAHRAVTVAPSARVWLSAATAAPPPDSPAQVLLAAGPRLEHAAEEVRSLHSGYPSARVLLGADATAEAVLEGLDGADVAHVVAHGRFRLDNPLFSCLELADGPLTVYDLEGLRRAPRRLVLSACDSALAEVRAGDELMGLASAVLALGTQTLVAATCLVDDEGTRKLMEFFHERLCAGDSPARALADATSATGVDGFVCFGVG</sequence>
<dbReference type="Proteomes" id="UP000800981">
    <property type="component" value="Unassembled WGS sequence"/>
</dbReference>
<dbReference type="Pfam" id="PF12770">
    <property type="entry name" value="CHAT"/>
    <property type="match status" value="1"/>
</dbReference>
<name>A0ABX0GVJ4_9ACTN</name>
<reference evidence="2 3" key="1">
    <citation type="submission" date="2020-03" db="EMBL/GenBank/DDBJ databases">
        <title>Two novel Motilibacter sp.</title>
        <authorList>
            <person name="Liu S."/>
        </authorList>
    </citation>
    <scope>NUCLEOTIDE SEQUENCE [LARGE SCALE GENOMIC DNA]</scope>
    <source>
        <strain evidence="2 3">E257</strain>
    </source>
</reference>
<dbReference type="InterPro" id="IPR024983">
    <property type="entry name" value="CHAT_dom"/>
</dbReference>
<proteinExistence type="predicted"/>
<dbReference type="SUPFAM" id="SSF48452">
    <property type="entry name" value="TPR-like"/>
    <property type="match status" value="2"/>
</dbReference>
<comment type="caution">
    <text evidence="2">The sequence shown here is derived from an EMBL/GenBank/DDBJ whole genome shotgun (WGS) entry which is preliminary data.</text>
</comment>
<dbReference type="InterPro" id="IPR011990">
    <property type="entry name" value="TPR-like_helical_dom_sf"/>
</dbReference>
<dbReference type="Pfam" id="PF13424">
    <property type="entry name" value="TPR_12"/>
    <property type="match status" value="1"/>
</dbReference>
<protein>
    <submittedName>
        <fullName evidence="2">CHAT domain-containing protein</fullName>
    </submittedName>
</protein>
<dbReference type="PANTHER" id="PTHR10098">
    <property type="entry name" value="RAPSYN-RELATED"/>
    <property type="match status" value="1"/>
</dbReference>
<dbReference type="PANTHER" id="PTHR10098:SF108">
    <property type="entry name" value="TETRATRICOPEPTIDE REPEAT PROTEIN 28"/>
    <property type="match status" value="1"/>
</dbReference>
<accession>A0ABX0GVJ4</accession>
<dbReference type="EMBL" id="JAANNP010000003">
    <property type="protein sequence ID" value="NHC13824.1"/>
    <property type="molecule type" value="Genomic_DNA"/>
</dbReference>
<feature type="domain" description="CHAT" evidence="1">
    <location>
        <begin position="627"/>
        <end position="853"/>
    </location>
</feature>
<keyword evidence="3" id="KW-1185">Reference proteome</keyword>
<gene>
    <name evidence="2" type="ORF">G9H71_08525</name>
</gene>
<organism evidence="2 3">
    <name type="scientific">Motilibacter deserti</name>
    <dbReference type="NCBI Taxonomy" id="2714956"/>
    <lineage>
        <taxon>Bacteria</taxon>
        <taxon>Bacillati</taxon>
        <taxon>Actinomycetota</taxon>
        <taxon>Actinomycetes</taxon>
        <taxon>Motilibacterales</taxon>
        <taxon>Motilibacteraceae</taxon>
        <taxon>Motilibacter</taxon>
    </lineage>
</organism>
<evidence type="ECO:0000313" key="2">
    <source>
        <dbReference type="EMBL" id="NHC13824.1"/>
    </source>
</evidence>
<evidence type="ECO:0000313" key="3">
    <source>
        <dbReference type="Proteomes" id="UP000800981"/>
    </source>
</evidence>
<dbReference type="Gene3D" id="1.25.40.10">
    <property type="entry name" value="Tetratricopeptide repeat domain"/>
    <property type="match status" value="3"/>
</dbReference>
<dbReference type="SMART" id="SM00028">
    <property type="entry name" value="TPR"/>
    <property type="match status" value="5"/>
</dbReference>
<evidence type="ECO:0000259" key="1">
    <source>
        <dbReference type="Pfam" id="PF12770"/>
    </source>
</evidence>
<dbReference type="InterPro" id="IPR019734">
    <property type="entry name" value="TPR_rpt"/>
</dbReference>
<dbReference type="RefSeq" id="WP_166280755.1">
    <property type="nucleotide sequence ID" value="NZ_JAANNP010000003.1"/>
</dbReference>